<dbReference type="Proteomes" id="UP001519332">
    <property type="component" value="Unassembled WGS sequence"/>
</dbReference>
<accession>A0ABS4TXN8</accession>
<evidence type="ECO:0000256" key="1">
    <source>
        <dbReference type="SAM" id="MobiDB-lite"/>
    </source>
</evidence>
<gene>
    <name evidence="2" type="ORF">JOF56_009546</name>
</gene>
<comment type="caution">
    <text evidence="2">The sequence shown here is derived from an EMBL/GenBank/DDBJ whole genome shotgun (WGS) entry which is preliminary data.</text>
</comment>
<keyword evidence="3" id="KW-1185">Reference proteome</keyword>
<reference evidence="2 3" key="1">
    <citation type="submission" date="2021-03" db="EMBL/GenBank/DDBJ databases">
        <title>Sequencing the genomes of 1000 actinobacteria strains.</title>
        <authorList>
            <person name="Klenk H.-P."/>
        </authorList>
    </citation>
    <scope>NUCLEOTIDE SEQUENCE [LARGE SCALE GENOMIC DNA]</scope>
    <source>
        <strain evidence="2 3">DSM 46670</strain>
    </source>
</reference>
<proteinExistence type="predicted"/>
<organism evidence="2 3">
    <name type="scientific">Kibdelosporangium banguiense</name>
    <dbReference type="NCBI Taxonomy" id="1365924"/>
    <lineage>
        <taxon>Bacteria</taxon>
        <taxon>Bacillati</taxon>
        <taxon>Actinomycetota</taxon>
        <taxon>Actinomycetes</taxon>
        <taxon>Pseudonocardiales</taxon>
        <taxon>Pseudonocardiaceae</taxon>
        <taxon>Kibdelosporangium</taxon>
    </lineage>
</organism>
<protein>
    <submittedName>
        <fullName evidence="2">Uncharacterized protein</fullName>
    </submittedName>
</protein>
<feature type="compositionally biased region" description="Basic residues" evidence="1">
    <location>
        <begin position="42"/>
        <end position="61"/>
    </location>
</feature>
<feature type="region of interest" description="Disordered" evidence="1">
    <location>
        <begin position="40"/>
        <end position="61"/>
    </location>
</feature>
<name>A0ABS4TXN8_9PSEU</name>
<evidence type="ECO:0000313" key="2">
    <source>
        <dbReference type="EMBL" id="MBP2329161.1"/>
    </source>
</evidence>
<evidence type="ECO:0000313" key="3">
    <source>
        <dbReference type="Proteomes" id="UP001519332"/>
    </source>
</evidence>
<sequence length="61" mass="7379">MTAWVAGGVFAPKLRLPEGVELKTFLLCDKWFPAKRDEKTWRTRNQRKKRKKRRRKILPKI</sequence>
<dbReference type="EMBL" id="JAGINW010000001">
    <property type="protein sequence ID" value="MBP2329161.1"/>
    <property type="molecule type" value="Genomic_DNA"/>
</dbReference>